<dbReference type="RefSeq" id="XP_037213762.1">
    <property type="nucleotide sequence ID" value="XM_037369766.1"/>
</dbReference>
<gene>
    <name evidence="2" type="ORF">MIND_01331800</name>
</gene>
<feature type="region of interest" description="Disordered" evidence="1">
    <location>
        <begin position="1"/>
        <end position="32"/>
    </location>
</feature>
<accession>A0A8H6VVW8</accession>
<comment type="caution">
    <text evidence="2">The sequence shown here is derived from an EMBL/GenBank/DDBJ whole genome shotgun (WGS) entry which is preliminary data.</text>
</comment>
<keyword evidence="3" id="KW-1185">Reference proteome</keyword>
<protein>
    <submittedName>
        <fullName evidence="2">Uncharacterized protein</fullName>
    </submittedName>
</protein>
<evidence type="ECO:0000313" key="3">
    <source>
        <dbReference type="Proteomes" id="UP000636479"/>
    </source>
</evidence>
<evidence type="ECO:0000313" key="2">
    <source>
        <dbReference type="EMBL" id="KAF7290184.1"/>
    </source>
</evidence>
<name>A0A8H6VVW8_9AGAR</name>
<dbReference type="GeneID" id="59352282"/>
<dbReference type="AlphaFoldDB" id="A0A8H6VVW8"/>
<evidence type="ECO:0000256" key="1">
    <source>
        <dbReference type="SAM" id="MobiDB-lite"/>
    </source>
</evidence>
<dbReference type="Proteomes" id="UP000636479">
    <property type="component" value="Unassembled WGS sequence"/>
</dbReference>
<dbReference type="EMBL" id="JACAZF010000015">
    <property type="protein sequence ID" value="KAF7290184.1"/>
    <property type="molecule type" value="Genomic_DNA"/>
</dbReference>
<feature type="compositionally biased region" description="Basic and acidic residues" evidence="1">
    <location>
        <begin position="125"/>
        <end position="140"/>
    </location>
</feature>
<sequence length="140" mass="14910">MYKRLKQAGHSASRSYTHSASADSASRATRHSPIWRSDAARRVIAPRLDVARTVVVRAARREEEDALDVFRATEAIPRDAFRVAALVGGEAVAGQDAGVRAEQLARAACPKVPVDNCGSVGGGGEEERGESGGEREMHVS</sequence>
<reference evidence="2" key="1">
    <citation type="submission" date="2020-05" db="EMBL/GenBank/DDBJ databases">
        <title>Mycena genomes resolve the evolution of fungal bioluminescence.</title>
        <authorList>
            <person name="Tsai I.J."/>
        </authorList>
    </citation>
    <scope>NUCLEOTIDE SEQUENCE</scope>
    <source>
        <strain evidence="2">171206Taipei</strain>
    </source>
</reference>
<feature type="region of interest" description="Disordered" evidence="1">
    <location>
        <begin position="115"/>
        <end position="140"/>
    </location>
</feature>
<feature type="compositionally biased region" description="Low complexity" evidence="1">
    <location>
        <begin position="17"/>
        <end position="27"/>
    </location>
</feature>
<proteinExistence type="predicted"/>
<organism evidence="2 3">
    <name type="scientific">Mycena indigotica</name>
    <dbReference type="NCBI Taxonomy" id="2126181"/>
    <lineage>
        <taxon>Eukaryota</taxon>
        <taxon>Fungi</taxon>
        <taxon>Dikarya</taxon>
        <taxon>Basidiomycota</taxon>
        <taxon>Agaricomycotina</taxon>
        <taxon>Agaricomycetes</taxon>
        <taxon>Agaricomycetidae</taxon>
        <taxon>Agaricales</taxon>
        <taxon>Marasmiineae</taxon>
        <taxon>Mycenaceae</taxon>
        <taxon>Mycena</taxon>
    </lineage>
</organism>